<keyword evidence="2" id="KW-1185">Reference proteome</keyword>
<dbReference type="EMBL" id="JACJJC010000005">
    <property type="protein sequence ID" value="MBM6703792.1"/>
    <property type="molecule type" value="Genomic_DNA"/>
</dbReference>
<dbReference type="PANTHER" id="PTHR43434">
    <property type="entry name" value="PHOSPHOGLYCOLATE PHOSPHATASE"/>
    <property type="match status" value="1"/>
</dbReference>
<dbReference type="SUPFAM" id="SSF56784">
    <property type="entry name" value="HAD-like"/>
    <property type="match status" value="1"/>
</dbReference>
<dbReference type="InterPro" id="IPR023198">
    <property type="entry name" value="PGP-like_dom2"/>
</dbReference>
<name>A0ABS2DR44_9BURK</name>
<evidence type="ECO:0000313" key="1">
    <source>
        <dbReference type="EMBL" id="MBM6703792.1"/>
    </source>
</evidence>
<dbReference type="RefSeq" id="WP_205102260.1">
    <property type="nucleotide sequence ID" value="NZ_JACJJC010000005.1"/>
</dbReference>
<dbReference type="Proteomes" id="UP000715095">
    <property type="component" value="Unassembled WGS sequence"/>
</dbReference>
<organism evidence="1 2">
    <name type="scientific">Sutterella massiliensis</name>
    <dbReference type="NCBI Taxonomy" id="1816689"/>
    <lineage>
        <taxon>Bacteria</taxon>
        <taxon>Pseudomonadati</taxon>
        <taxon>Pseudomonadota</taxon>
        <taxon>Betaproteobacteria</taxon>
        <taxon>Burkholderiales</taxon>
        <taxon>Sutterellaceae</taxon>
        <taxon>Sutterella</taxon>
    </lineage>
</organism>
<dbReference type="SFLD" id="SFLDG01129">
    <property type="entry name" value="C1.5:_HAD__Beta-PGM__Phosphata"/>
    <property type="match status" value="1"/>
</dbReference>
<accession>A0ABS2DR44</accession>
<dbReference type="Gene3D" id="1.10.150.240">
    <property type="entry name" value="Putative phosphatase, domain 2"/>
    <property type="match status" value="1"/>
</dbReference>
<reference evidence="1 2" key="1">
    <citation type="journal article" date="2021" name="Sci. Rep.">
        <title>The distribution of antibiotic resistance genes in chicken gut microbiota commensals.</title>
        <authorList>
            <person name="Juricova H."/>
            <person name="Matiasovicova J."/>
            <person name="Kubasova T."/>
            <person name="Cejkova D."/>
            <person name="Rychlik I."/>
        </authorList>
    </citation>
    <scope>NUCLEOTIDE SEQUENCE [LARGE SCALE GENOMIC DNA]</scope>
    <source>
        <strain evidence="1 2">An829</strain>
    </source>
</reference>
<dbReference type="InterPro" id="IPR041492">
    <property type="entry name" value="HAD_2"/>
</dbReference>
<dbReference type="InterPro" id="IPR036412">
    <property type="entry name" value="HAD-like_sf"/>
</dbReference>
<sequence>MSEVFNRETAPAGGYDLVVFDWDGTVLDTTAAIALSIQHACEKMRLPVPSTKLANSVIGLGWREAIRIIAPTCPVEEYQTFSKYYAAHYRSLENEVHLFPGIEALIRALASAGVTLAVATGKSRRGLDRVLKMTGLAECFSATRTADMCASKPNPDMLEEIGIETCIAAERTIMVGDTTHDLYMARAYGCRGIGVTYGAMSAESLLEAEPILLCNDVPALARALGADVLLAKA</sequence>
<comment type="caution">
    <text evidence="1">The sequence shown here is derived from an EMBL/GenBank/DDBJ whole genome shotgun (WGS) entry which is preliminary data.</text>
</comment>
<evidence type="ECO:0000313" key="2">
    <source>
        <dbReference type="Proteomes" id="UP000715095"/>
    </source>
</evidence>
<dbReference type="Pfam" id="PF13419">
    <property type="entry name" value="HAD_2"/>
    <property type="match status" value="1"/>
</dbReference>
<dbReference type="SFLD" id="SFLDS00003">
    <property type="entry name" value="Haloacid_Dehalogenase"/>
    <property type="match status" value="1"/>
</dbReference>
<protein>
    <submittedName>
        <fullName evidence="1">HAD-IA family hydrolase</fullName>
    </submittedName>
</protein>
<dbReference type="PANTHER" id="PTHR43434:SF24">
    <property type="entry name" value="HYDROLASE-RELATED"/>
    <property type="match status" value="1"/>
</dbReference>
<dbReference type="InterPro" id="IPR050155">
    <property type="entry name" value="HAD-like_hydrolase_sf"/>
</dbReference>
<keyword evidence="1" id="KW-0378">Hydrolase</keyword>
<gene>
    <name evidence="1" type="ORF">H6A60_04730</name>
</gene>
<dbReference type="NCBIfam" id="TIGR01549">
    <property type="entry name" value="HAD-SF-IA-v1"/>
    <property type="match status" value="1"/>
</dbReference>
<dbReference type="Gene3D" id="3.40.50.1000">
    <property type="entry name" value="HAD superfamily/HAD-like"/>
    <property type="match status" value="1"/>
</dbReference>
<dbReference type="InterPro" id="IPR023214">
    <property type="entry name" value="HAD_sf"/>
</dbReference>
<dbReference type="InterPro" id="IPR006439">
    <property type="entry name" value="HAD-SF_hydro_IA"/>
</dbReference>
<proteinExistence type="predicted"/>
<dbReference type="GO" id="GO:0016787">
    <property type="term" value="F:hydrolase activity"/>
    <property type="evidence" value="ECO:0007669"/>
    <property type="project" value="UniProtKB-KW"/>
</dbReference>